<dbReference type="PANTHER" id="PTHR47197:SF3">
    <property type="entry name" value="DIHYDRO-HEME D1 DEHYDROGENASE"/>
    <property type="match status" value="1"/>
</dbReference>
<organism evidence="1">
    <name type="scientific">Lentimicrobium saccharophilum</name>
    <dbReference type="NCBI Taxonomy" id="1678841"/>
    <lineage>
        <taxon>Bacteria</taxon>
        <taxon>Pseudomonadati</taxon>
        <taxon>Bacteroidota</taxon>
        <taxon>Bacteroidia</taxon>
        <taxon>Bacteroidales</taxon>
        <taxon>Lentimicrobiaceae</taxon>
        <taxon>Lentimicrobium</taxon>
    </lineage>
</organism>
<dbReference type="EMBL" id="DF968182">
    <property type="protein sequence ID" value="GAP42611.1"/>
    <property type="molecule type" value="Genomic_DNA"/>
</dbReference>
<dbReference type="InterPro" id="IPR051200">
    <property type="entry name" value="Host-pathogen_enzymatic-act"/>
</dbReference>
<dbReference type="AlphaFoldDB" id="A0A0S7C1H1"/>
<name>A0A0S7C1H1_9BACT</name>
<dbReference type="SUPFAM" id="SSF51004">
    <property type="entry name" value="C-terminal (heme d1) domain of cytochrome cd1-nitrite reductase"/>
    <property type="match status" value="1"/>
</dbReference>
<accession>A0A0S7C1H1</accession>
<proteinExistence type="predicted"/>
<dbReference type="Gene3D" id="2.130.10.10">
    <property type="entry name" value="YVTN repeat-like/Quinoprotein amine dehydrogenase"/>
    <property type="match status" value="1"/>
</dbReference>
<reference evidence="1" key="1">
    <citation type="journal article" date="2015" name="Genome Announc.">
        <title>Draft Genome Sequence of Bacteroidales Strain TBC1, a Novel Isolate from a Methanogenic Wastewater Treatment System.</title>
        <authorList>
            <person name="Tourlousse D.M."/>
            <person name="Matsuura N."/>
            <person name="Sun L."/>
            <person name="Toyonaga M."/>
            <person name="Kuroda K."/>
            <person name="Ohashi A."/>
            <person name="Cruz R."/>
            <person name="Yamaguchi T."/>
            <person name="Sekiguchi Y."/>
        </authorList>
    </citation>
    <scope>NUCLEOTIDE SEQUENCE [LARGE SCALE GENOMIC DNA]</scope>
    <source>
        <strain evidence="1">TBC1</strain>
    </source>
</reference>
<dbReference type="PANTHER" id="PTHR47197">
    <property type="entry name" value="PROTEIN NIRF"/>
    <property type="match status" value="1"/>
</dbReference>
<evidence type="ECO:0000313" key="1">
    <source>
        <dbReference type="EMBL" id="GAP42611.1"/>
    </source>
</evidence>
<evidence type="ECO:0000313" key="2">
    <source>
        <dbReference type="Proteomes" id="UP000053091"/>
    </source>
</evidence>
<dbReference type="PATRIC" id="fig|1678841.3.peg.836"/>
<dbReference type="InterPro" id="IPR031815">
    <property type="entry name" value="DUF5074"/>
</dbReference>
<protein>
    <recommendedName>
        <fullName evidence="3">YncE family protein</fullName>
    </recommendedName>
</protein>
<keyword evidence="2" id="KW-1185">Reference proteome</keyword>
<sequence length="382" mass="41916">MTVNKDRCYIKPVALPCRQLWLTAMLFPLMMLHSSCRKEPDQPRPQENDTTVYSAGIYVLNEGLFNQNNAGLTFYNFSDSTAETDYFFNKNGRGLGDTGSDACIYGSKLYIVVNVSSQLEVADAVSGVSLGRIPLFDGSKPRQPRKIAPYGKYVFVCNFDNTVAVIDTARLEVVRLIEAGRNPDGITAAYGKIWVSNSGGLAFPDYDNTVSVIDPETFSEVSRYTVGINPYTIRPDGHGHLYLISRGNYGDVKSHLQVMDTLGNLVKTFGGFEALGFTVAGDTAYVYNYDWNSGKSTVMVVNTLSMQLADEQFIKDGTDILVAYGIACDPVTGLIYIADAMNFTGTGRVYAFDKTGKLQFSLNTGINPAYFAFLHRTGIPGN</sequence>
<gene>
    <name evidence="1" type="ORF">TBC1_11743</name>
</gene>
<dbReference type="STRING" id="1678841.TBC1_11743"/>
<dbReference type="InterPro" id="IPR011048">
    <property type="entry name" value="Haem_d1_sf"/>
</dbReference>
<dbReference type="Proteomes" id="UP000053091">
    <property type="component" value="Unassembled WGS sequence"/>
</dbReference>
<dbReference type="InterPro" id="IPR015943">
    <property type="entry name" value="WD40/YVTN_repeat-like_dom_sf"/>
</dbReference>
<dbReference type="Pfam" id="PF16819">
    <property type="entry name" value="DUF5074"/>
    <property type="match status" value="1"/>
</dbReference>
<evidence type="ECO:0008006" key="3">
    <source>
        <dbReference type="Google" id="ProtNLM"/>
    </source>
</evidence>